<comment type="similarity">
    <text evidence="2 7">Belongs to the DLT1 family.</text>
</comment>
<evidence type="ECO:0000256" key="2">
    <source>
        <dbReference type="ARBA" id="ARBA00005550"/>
    </source>
</evidence>
<organism evidence="9 10">
    <name type="scientific">Diplocarpon coronariae</name>
    <dbReference type="NCBI Taxonomy" id="2795749"/>
    <lineage>
        <taxon>Eukaryota</taxon>
        <taxon>Fungi</taxon>
        <taxon>Dikarya</taxon>
        <taxon>Ascomycota</taxon>
        <taxon>Pezizomycotina</taxon>
        <taxon>Leotiomycetes</taxon>
        <taxon>Helotiales</taxon>
        <taxon>Drepanopezizaceae</taxon>
        <taxon>Diplocarpon</taxon>
    </lineage>
</organism>
<dbReference type="PANTHER" id="PTHR40021">
    <property type="entry name" value="DEFECT AT LOW TEMPERATURE PROTEIN 1"/>
    <property type="match status" value="1"/>
</dbReference>
<reference evidence="9 10" key="1">
    <citation type="submission" date="2017-04" db="EMBL/GenBank/DDBJ databases">
        <title>Draft genome sequence of Marssonina coronaria NL1: causal agent of apple blotch.</title>
        <authorList>
            <person name="Cheng Q."/>
        </authorList>
    </citation>
    <scope>NUCLEOTIDE SEQUENCE [LARGE SCALE GENOMIC DNA]</scope>
    <source>
        <strain evidence="9 10">NL1</strain>
    </source>
</reference>
<dbReference type="InterPro" id="IPR038869">
    <property type="entry name" value="DLT1"/>
</dbReference>
<comment type="function">
    <text evidence="1 7">Required for growth under high-pressure and low-temperature conditions.</text>
</comment>
<dbReference type="GO" id="GO:0016020">
    <property type="term" value="C:membrane"/>
    <property type="evidence" value="ECO:0007669"/>
    <property type="project" value="UniProtKB-SubCell"/>
</dbReference>
<protein>
    <recommendedName>
        <fullName evidence="3 7">Defect at low temperature protein 1</fullName>
    </recommendedName>
</protein>
<comment type="subcellular location">
    <subcellularLocation>
        <location evidence="7">Membrane</location>
        <topology evidence="7">Multi-pass membrane protein</topology>
    </subcellularLocation>
</comment>
<dbReference type="STRING" id="503106.A0A218YWM2"/>
<comment type="caution">
    <text evidence="9">The sequence shown here is derived from an EMBL/GenBank/DDBJ whole genome shotgun (WGS) entry which is preliminary data.</text>
</comment>
<dbReference type="OrthoDB" id="4096362at2759"/>
<feature type="transmembrane region" description="Helical" evidence="7">
    <location>
        <begin position="49"/>
        <end position="72"/>
    </location>
</feature>
<keyword evidence="10" id="KW-1185">Reference proteome</keyword>
<evidence type="ECO:0000256" key="7">
    <source>
        <dbReference type="RuleBase" id="RU367100"/>
    </source>
</evidence>
<evidence type="ECO:0000256" key="6">
    <source>
        <dbReference type="ARBA" id="ARBA00023136"/>
    </source>
</evidence>
<keyword evidence="6 7" id="KW-0472">Membrane</keyword>
<evidence type="ECO:0000256" key="3">
    <source>
        <dbReference type="ARBA" id="ARBA00021353"/>
    </source>
</evidence>
<name>A0A218YWM2_9HELO</name>
<feature type="transmembrane region" description="Helical" evidence="7">
    <location>
        <begin position="12"/>
        <end position="37"/>
    </location>
</feature>
<accession>A0A218YWM2</accession>
<dbReference type="PANTHER" id="PTHR40021:SF1">
    <property type="entry name" value="DEFECT AT LOW TEMPERATURE PROTEIN 1"/>
    <property type="match status" value="1"/>
</dbReference>
<feature type="region of interest" description="Disordered" evidence="8">
    <location>
        <begin position="344"/>
        <end position="447"/>
    </location>
</feature>
<dbReference type="AlphaFoldDB" id="A0A218YWM2"/>
<feature type="compositionally biased region" description="Polar residues" evidence="8">
    <location>
        <begin position="369"/>
        <end position="390"/>
    </location>
</feature>
<keyword evidence="4 7" id="KW-0812">Transmembrane</keyword>
<evidence type="ECO:0000256" key="5">
    <source>
        <dbReference type="ARBA" id="ARBA00022989"/>
    </source>
</evidence>
<evidence type="ECO:0000313" key="9">
    <source>
        <dbReference type="EMBL" id="OWO99353.1"/>
    </source>
</evidence>
<sequence length="447" mass="49535">MAWKLPTLSSILYSTFYIICQLGLIGLLFITPADLIVQARHRGNSPTQVANYLVIPGGYGATALVAFCIYAWRVWYKNPNTLKKIPKAWIPVEQGEVSKHVREMIVGSISRSAIIAWDSRPRTLDQSTMLVSNPGNREDIVDNLDQAVAEKKYKSRFGIFCRMRPQLEREEHIVTISSPTPVWGEIRHNGWSSPTSPDLPNLQYITVILELPHLIEAKAVSLAPLDPESTSEPLPDVRALDLLQRSATTCLRKYIGHLVSVGVITSPPIATDFVAEYEYARFSGRTVSESRFRELMKQFADLLRSMEPLSPAFLTSLDIEGPESDIDDGFSCFTPVTRRSRSLISSRSISSRSGSEGTICTDPVRSKGSHGTLSKKQEVSTAPPTASRKQVSSRSGSTKSSLLRRRPYDESIAGSSESSLRSTSQGSVIRLDDMYEDGYSRTLTGSR</sequence>
<keyword evidence="5 7" id="KW-1133">Transmembrane helix</keyword>
<evidence type="ECO:0000256" key="8">
    <source>
        <dbReference type="SAM" id="MobiDB-lite"/>
    </source>
</evidence>
<dbReference type="Proteomes" id="UP000242519">
    <property type="component" value="Unassembled WGS sequence"/>
</dbReference>
<feature type="compositionally biased region" description="Low complexity" evidence="8">
    <location>
        <begin position="344"/>
        <end position="355"/>
    </location>
</feature>
<feature type="compositionally biased region" description="Polar residues" evidence="8">
    <location>
        <begin position="413"/>
        <end position="427"/>
    </location>
</feature>
<dbReference type="EMBL" id="MZNU01000361">
    <property type="protein sequence ID" value="OWO99353.1"/>
    <property type="molecule type" value="Genomic_DNA"/>
</dbReference>
<feature type="compositionally biased region" description="Low complexity" evidence="8">
    <location>
        <begin position="392"/>
        <end position="401"/>
    </location>
</feature>
<evidence type="ECO:0000256" key="4">
    <source>
        <dbReference type="ARBA" id="ARBA00022692"/>
    </source>
</evidence>
<evidence type="ECO:0000313" key="10">
    <source>
        <dbReference type="Proteomes" id="UP000242519"/>
    </source>
</evidence>
<evidence type="ECO:0000256" key="1">
    <source>
        <dbReference type="ARBA" id="ARBA00002489"/>
    </source>
</evidence>
<gene>
    <name evidence="7" type="primary">DLT1</name>
    <name evidence="9" type="ORF">B2J93_8750</name>
</gene>
<dbReference type="InParanoid" id="A0A218YWM2"/>
<proteinExistence type="inferred from homology"/>